<keyword evidence="1" id="KW-0808">Transferase</keyword>
<feature type="domain" description="DUF357" evidence="4">
    <location>
        <begin position="11"/>
        <end position="75"/>
    </location>
</feature>
<dbReference type="PANTHER" id="PTHR43793:SF1">
    <property type="entry name" value="FAD SYNTHASE"/>
    <property type="match status" value="1"/>
</dbReference>
<dbReference type="RefSeq" id="WP_369609859.1">
    <property type="nucleotide sequence ID" value="NZ_AP031322.1"/>
</dbReference>
<sequence>MSNEIRSRVEKYIKGMEERLQKIPGNICDKYRKILDLARQYTDDAKYYLEKGDEVTALVDVVYAEGLLDSVIFNENLDIDSQISKKVFVGGTFDIIHPGHIEFLREASRLGRVYVSVARDTNSEKIKGRKPINNENQRLEVVKSIRYVYDAFLGDEKDFLKSVERVKPDILFLGPDQKVDENKLKEELRKRGIENIEIVRLKERINKWPHSSTTSIIQEVIKRYCSQR</sequence>
<dbReference type="GO" id="GO:0016779">
    <property type="term" value="F:nucleotidyltransferase activity"/>
    <property type="evidence" value="ECO:0007669"/>
    <property type="project" value="UniProtKB-KW"/>
</dbReference>
<evidence type="ECO:0000259" key="4">
    <source>
        <dbReference type="Pfam" id="PF04010"/>
    </source>
</evidence>
<dbReference type="SUPFAM" id="SSF158372">
    <property type="entry name" value="AF1782-like"/>
    <property type="match status" value="1"/>
</dbReference>
<proteinExistence type="predicted"/>
<dbReference type="AlphaFoldDB" id="A0AAT9GUM6"/>
<dbReference type="InterPro" id="IPR014729">
    <property type="entry name" value="Rossmann-like_a/b/a_fold"/>
</dbReference>
<dbReference type="Pfam" id="PF04010">
    <property type="entry name" value="DUF357"/>
    <property type="match status" value="1"/>
</dbReference>
<dbReference type="InterPro" id="IPR023140">
    <property type="entry name" value="DUF357"/>
</dbReference>
<dbReference type="NCBIfam" id="TIGR00125">
    <property type="entry name" value="cyt_tran_rel"/>
    <property type="match status" value="1"/>
</dbReference>
<dbReference type="GeneID" id="92355233"/>
<evidence type="ECO:0000256" key="2">
    <source>
        <dbReference type="ARBA" id="ARBA00022695"/>
    </source>
</evidence>
<name>A0AAT9GUM6_9CREN</name>
<gene>
    <name evidence="5" type="ORF">SJAV_22800</name>
</gene>
<evidence type="ECO:0000256" key="1">
    <source>
        <dbReference type="ARBA" id="ARBA00022679"/>
    </source>
</evidence>
<dbReference type="InterPro" id="IPR050385">
    <property type="entry name" value="Archaeal_FAD_synthase"/>
</dbReference>
<dbReference type="PANTHER" id="PTHR43793">
    <property type="entry name" value="FAD SYNTHASE"/>
    <property type="match status" value="1"/>
</dbReference>
<dbReference type="Gene3D" id="3.40.50.620">
    <property type="entry name" value="HUPs"/>
    <property type="match status" value="1"/>
</dbReference>
<dbReference type="Gene3D" id="1.20.1270.90">
    <property type="entry name" value="AF1782-like"/>
    <property type="match status" value="1"/>
</dbReference>
<evidence type="ECO:0000313" key="5">
    <source>
        <dbReference type="EMBL" id="BFH74336.1"/>
    </source>
</evidence>
<dbReference type="Pfam" id="PF01467">
    <property type="entry name" value="CTP_transf_like"/>
    <property type="match status" value="1"/>
</dbReference>
<feature type="domain" description="Cytidyltransferase-like" evidence="3">
    <location>
        <begin position="88"/>
        <end position="218"/>
    </location>
</feature>
<dbReference type="InterPro" id="IPR004821">
    <property type="entry name" value="Cyt_trans-like"/>
</dbReference>
<dbReference type="SUPFAM" id="SSF52374">
    <property type="entry name" value="Nucleotidylyl transferase"/>
    <property type="match status" value="1"/>
</dbReference>
<evidence type="ECO:0000259" key="3">
    <source>
        <dbReference type="Pfam" id="PF01467"/>
    </source>
</evidence>
<accession>A0AAT9GUM6</accession>
<dbReference type="KEGG" id="sjv:SJAV_22800"/>
<protein>
    <submittedName>
        <fullName evidence="5">DUF357 domain-containing protein</fullName>
    </submittedName>
</protein>
<dbReference type="InterPro" id="IPR036809">
    <property type="entry name" value="AF1782-like_sf"/>
</dbReference>
<reference evidence="5" key="1">
    <citation type="submission" date="2024-03" db="EMBL/GenBank/DDBJ databases">
        <title>Complete genome sequence of Sulfurisphaera javensis strain KD-1.</title>
        <authorList>
            <person name="Sakai H."/>
            <person name="Nur N."/>
            <person name="Suwanto A."/>
            <person name="Kurosawa N."/>
        </authorList>
    </citation>
    <scope>NUCLEOTIDE SEQUENCE</scope>
    <source>
        <strain evidence="5">KD-1</strain>
    </source>
</reference>
<organism evidence="5">
    <name type="scientific">Sulfurisphaera javensis</name>
    <dbReference type="NCBI Taxonomy" id="2049879"/>
    <lineage>
        <taxon>Archaea</taxon>
        <taxon>Thermoproteota</taxon>
        <taxon>Thermoprotei</taxon>
        <taxon>Sulfolobales</taxon>
        <taxon>Sulfolobaceae</taxon>
        <taxon>Sulfurisphaera</taxon>
    </lineage>
</organism>
<dbReference type="EMBL" id="AP031322">
    <property type="protein sequence ID" value="BFH74336.1"/>
    <property type="molecule type" value="Genomic_DNA"/>
</dbReference>
<keyword evidence="2" id="KW-0548">Nucleotidyltransferase</keyword>